<accession>A0A8R7PBL3</accession>
<proteinExistence type="predicted"/>
<protein>
    <submittedName>
        <fullName evidence="1">Uncharacterized protein</fullName>
    </submittedName>
</protein>
<keyword evidence="2" id="KW-1185">Reference proteome</keyword>
<evidence type="ECO:0000313" key="1">
    <source>
        <dbReference type="EnsemblPlants" id="TuG1812G0200001662.01.T01.cds439837"/>
    </source>
</evidence>
<evidence type="ECO:0000313" key="2">
    <source>
        <dbReference type="Proteomes" id="UP000015106"/>
    </source>
</evidence>
<reference evidence="2" key="1">
    <citation type="journal article" date="2013" name="Nature">
        <title>Draft genome of the wheat A-genome progenitor Triticum urartu.</title>
        <authorList>
            <person name="Ling H.Q."/>
            <person name="Zhao S."/>
            <person name="Liu D."/>
            <person name="Wang J."/>
            <person name="Sun H."/>
            <person name="Zhang C."/>
            <person name="Fan H."/>
            <person name="Li D."/>
            <person name="Dong L."/>
            <person name="Tao Y."/>
            <person name="Gao C."/>
            <person name="Wu H."/>
            <person name="Li Y."/>
            <person name="Cui Y."/>
            <person name="Guo X."/>
            <person name="Zheng S."/>
            <person name="Wang B."/>
            <person name="Yu K."/>
            <person name="Liang Q."/>
            <person name="Yang W."/>
            <person name="Lou X."/>
            <person name="Chen J."/>
            <person name="Feng M."/>
            <person name="Jian J."/>
            <person name="Zhang X."/>
            <person name="Luo G."/>
            <person name="Jiang Y."/>
            <person name="Liu J."/>
            <person name="Wang Z."/>
            <person name="Sha Y."/>
            <person name="Zhang B."/>
            <person name="Wu H."/>
            <person name="Tang D."/>
            <person name="Shen Q."/>
            <person name="Xue P."/>
            <person name="Zou S."/>
            <person name="Wang X."/>
            <person name="Liu X."/>
            <person name="Wang F."/>
            <person name="Yang Y."/>
            <person name="An X."/>
            <person name="Dong Z."/>
            <person name="Zhang K."/>
            <person name="Zhang X."/>
            <person name="Luo M.C."/>
            <person name="Dvorak J."/>
            <person name="Tong Y."/>
            <person name="Wang J."/>
            <person name="Yang H."/>
            <person name="Li Z."/>
            <person name="Wang D."/>
            <person name="Zhang A."/>
            <person name="Wang J."/>
        </authorList>
    </citation>
    <scope>NUCLEOTIDE SEQUENCE</scope>
    <source>
        <strain evidence="2">cv. G1812</strain>
    </source>
</reference>
<organism evidence="1 2">
    <name type="scientific">Triticum urartu</name>
    <name type="common">Red wild einkorn</name>
    <name type="synonym">Crithodium urartu</name>
    <dbReference type="NCBI Taxonomy" id="4572"/>
    <lineage>
        <taxon>Eukaryota</taxon>
        <taxon>Viridiplantae</taxon>
        <taxon>Streptophyta</taxon>
        <taxon>Embryophyta</taxon>
        <taxon>Tracheophyta</taxon>
        <taxon>Spermatophyta</taxon>
        <taxon>Magnoliopsida</taxon>
        <taxon>Liliopsida</taxon>
        <taxon>Poales</taxon>
        <taxon>Poaceae</taxon>
        <taxon>BOP clade</taxon>
        <taxon>Pooideae</taxon>
        <taxon>Triticodae</taxon>
        <taxon>Triticeae</taxon>
        <taxon>Triticinae</taxon>
        <taxon>Triticum</taxon>
    </lineage>
</organism>
<reference evidence="1" key="3">
    <citation type="submission" date="2022-06" db="UniProtKB">
        <authorList>
            <consortium name="EnsemblPlants"/>
        </authorList>
    </citation>
    <scope>IDENTIFICATION</scope>
</reference>
<dbReference type="Proteomes" id="UP000015106">
    <property type="component" value="Chromosome 2"/>
</dbReference>
<dbReference type="EnsemblPlants" id="TuG1812G0200001662.01.T01">
    <property type="protein sequence ID" value="TuG1812G0200001662.01.T01.cds439837"/>
    <property type="gene ID" value="TuG1812G0200001662.01"/>
</dbReference>
<sequence>MKCYFLLHFTPFYTMLVYSEQCRLEAQSKDPSSLSKLLCKGLNAARRTTTLFARNPAAPTESSVEVSSKLSPPAPYFSATAPATITIDNINHGLLF</sequence>
<dbReference type="Gramene" id="TuG1812G0200001662.01.T01">
    <property type="protein sequence ID" value="TuG1812G0200001662.01.T01.cds439837"/>
    <property type="gene ID" value="TuG1812G0200001662.01"/>
</dbReference>
<reference evidence="1" key="2">
    <citation type="submission" date="2018-03" db="EMBL/GenBank/DDBJ databases">
        <title>The Triticum urartu genome reveals the dynamic nature of wheat genome evolution.</title>
        <authorList>
            <person name="Ling H."/>
            <person name="Ma B."/>
            <person name="Shi X."/>
            <person name="Liu H."/>
            <person name="Dong L."/>
            <person name="Sun H."/>
            <person name="Cao Y."/>
            <person name="Gao Q."/>
            <person name="Zheng S."/>
            <person name="Li Y."/>
            <person name="Yu Y."/>
            <person name="Du H."/>
            <person name="Qi M."/>
            <person name="Li Y."/>
            <person name="Yu H."/>
            <person name="Cui Y."/>
            <person name="Wang N."/>
            <person name="Chen C."/>
            <person name="Wu H."/>
            <person name="Zhao Y."/>
            <person name="Zhang J."/>
            <person name="Li Y."/>
            <person name="Zhou W."/>
            <person name="Zhang B."/>
            <person name="Hu W."/>
            <person name="Eijk M."/>
            <person name="Tang J."/>
            <person name="Witsenboer H."/>
            <person name="Zhao S."/>
            <person name="Li Z."/>
            <person name="Zhang A."/>
            <person name="Wang D."/>
            <person name="Liang C."/>
        </authorList>
    </citation>
    <scope>NUCLEOTIDE SEQUENCE [LARGE SCALE GENOMIC DNA]</scope>
    <source>
        <strain evidence="1">cv. G1812</strain>
    </source>
</reference>
<name>A0A8R7PBL3_TRIUA</name>
<dbReference type="AlphaFoldDB" id="A0A8R7PBL3"/>